<feature type="compositionally biased region" description="Low complexity" evidence="1">
    <location>
        <begin position="128"/>
        <end position="147"/>
    </location>
</feature>
<feature type="region of interest" description="Disordered" evidence="1">
    <location>
        <begin position="128"/>
        <end position="148"/>
    </location>
</feature>
<dbReference type="InterPro" id="IPR035293">
    <property type="entry name" value="Vac17"/>
</dbReference>
<dbReference type="OrthoDB" id="4070503at2759"/>
<keyword evidence="3" id="KW-1185">Reference proteome</keyword>
<evidence type="ECO:0000256" key="1">
    <source>
        <dbReference type="SAM" id="MobiDB-lite"/>
    </source>
</evidence>
<accession>A0A9P6W256</accession>
<sequence length="578" mass="66692">MIQNLIDITDKLVIKSKESILQSDLKLQQKKRNDEIYNKENDIDSDDNDEYVLFIAQLNSLHIRSKYIRDKLKISIDSKKPNNSTSKPASLIIDNPDDYVKHLVYEYKDITTKLNTFARNNLTINDSISNDSKSPSSQSSNESFQPKPLKIYSRQRDSLLLESFNVTSTFPIGESSITNNNNISITENGRRLSCHNSLPNSPIKQIHQQHNSFNAISNKILRSSKSYNDGLNTNKLLDKKKKRKTKEEDEYQRLFKQKNRLSLSLVGYEQDNEQDFTSNTNNDTQTSYITANIVSDYESDQDTIMQCNSPLIDNYSEKQQQIRQEEPALFEPLRRYNSHESILSTKNSMLLNRKSKPLKFSLFSTNLNNPTVATSQNVQVNSNPIFANTSVNNMYNNNNNNNNRTHIHSKLHQDTTQKIRSTDLLQSVMKDMNGSTQKSGKNRNQNKPKTKTSFFDNWNVFNKYSMTLTSEVAKNDLNNIDSINHTKTSHIQTFRKQLSDDTVVISTIISSRPNSRTKMHQTHNNNDNNIHLISHDDNIVRDTKKIYLYTNPQNDMIENQKNVKFSDLHDALDTELIL</sequence>
<evidence type="ECO:0000313" key="3">
    <source>
        <dbReference type="Proteomes" id="UP000750334"/>
    </source>
</evidence>
<proteinExistence type="predicted"/>
<protein>
    <submittedName>
        <fullName evidence="2">Uncharacterized protein</fullName>
    </submittedName>
</protein>
<gene>
    <name evidence="2" type="ORF">C6P45_001597</name>
</gene>
<dbReference type="EMBL" id="PUHR01000177">
    <property type="protein sequence ID" value="KAG0660370.1"/>
    <property type="molecule type" value="Genomic_DNA"/>
</dbReference>
<name>A0A9P6W256_MAUEX</name>
<feature type="compositionally biased region" description="Basic residues" evidence="1">
    <location>
        <begin position="440"/>
        <end position="450"/>
    </location>
</feature>
<comment type="caution">
    <text evidence="2">The sequence shown here is derived from an EMBL/GenBank/DDBJ whole genome shotgun (WGS) entry which is preliminary data.</text>
</comment>
<dbReference type="Pfam" id="PF17321">
    <property type="entry name" value="Vac17"/>
    <property type="match status" value="1"/>
</dbReference>
<dbReference type="GO" id="GO:0043495">
    <property type="term" value="F:protein-membrane adaptor activity"/>
    <property type="evidence" value="ECO:0007669"/>
    <property type="project" value="InterPro"/>
</dbReference>
<feature type="region of interest" description="Disordered" evidence="1">
    <location>
        <begin position="432"/>
        <end position="451"/>
    </location>
</feature>
<dbReference type="AlphaFoldDB" id="A0A9P6W256"/>
<dbReference type="Proteomes" id="UP000750334">
    <property type="component" value="Unassembled WGS sequence"/>
</dbReference>
<evidence type="ECO:0000313" key="2">
    <source>
        <dbReference type="EMBL" id="KAG0660370.1"/>
    </source>
</evidence>
<organism evidence="2 3">
    <name type="scientific">Maudiozyma exigua</name>
    <name type="common">Yeast</name>
    <name type="synonym">Kazachstania exigua</name>
    <dbReference type="NCBI Taxonomy" id="34358"/>
    <lineage>
        <taxon>Eukaryota</taxon>
        <taxon>Fungi</taxon>
        <taxon>Dikarya</taxon>
        <taxon>Ascomycota</taxon>
        <taxon>Saccharomycotina</taxon>
        <taxon>Saccharomycetes</taxon>
        <taxon>Saccharomycetales</taxon>
        <taxon>Saccharomycetaceae</taxon>
        <taxon>Maudiozyma</taxon>
    </lineage>
</organism>
<dbReference type="GO" id="GO:0000011">
    <property type="term" value="P:vacuole inheritance"/>
    <property type="evidence" value="ECO:0007669"/>
    <property type="project" value="InterPro"/>
</dbReference>
<reference evidence="2 3" key="1">
    <citation type="submission" date="2020-11" db="EMBL/GenBank/DDBJ databases">
        <title>Kefir isolates.</title>
        <authorList>
            <person name="Marcisauskas S."/>
            <person name="Kim Y."/>
            <person name="Blasche S."/>
        </authorList>
    </citation>
    <scope>NUCLEOTIDE SEQUENCE [LARGE SCALE GENOMIC DNA]</scope>
    <source>
        <strain evidence="2 3">OG2</strain>
    </source>
</reference>